<dbReference type="InterPro" id="IPR036069">
    <property type="entry name" value="DUF34/NIF3_sf"/>
</dbReference>
<dbReference type="InterPro" id="IPR015867">
    <property type="entry name" value="N-reg_PII/ATP_PRibTrfase_C"/>
</dbReference>
<evidence type="ECO:0000313" key="2">
    <source>
        <dbReference type="EMBL" id="KAG1794134.1"/>
    </source>
</evidence>
<dbReference type="AlphaFoldDB" id="A0A9P7AQ12"/>
<evidence type="ECO:0000256" key="1">
    <source>
        <dbReference type="ARBA" id="ARBA00020998"/>
    </source>
</evidence>
<name>A0A9P7AQ12_9AGAM</name>
<dbReference type="GeneID" id="64604367"/>
<organism evidence="2 3">
    <name type="scientific">Suillus plorans</name>
    <dbReference type="NCBI Taxonomy" id="116603"/>
    <lineage>
        <taxon>Eukaryota</taxon>
        <taxon>Fungi</taxon>
        <taxon>Dikarya</taxon>
        <taxon>Basidiomycota</taxon>
        <taxon>Agaricomycotina</taxon>
        <taxon>Agaricomycetes</taxon>
        <taxon>Agaricomycetidae</taxon>
        <taxon>Boletales</taxon>
        <taxon>Suillineae</taxon>
        <taxon>Suillaceae</taxon>
        <taxon>Suillus</taxon>
    </lineage>
</organism>
<sequence>MMSLRFKLVFFTPKTHTAVILSTLFKQCPNVLGKIGQYEECAFITPGVGQFKPGPDARPLTGEPGKLEYVDEDRVEIVVNDQGDKVQLKHAISHLKAVHPYEEVAYDVYRLEDV</sequence>
<dbReference type="EMBL" id="JABBWE010000027">
    <property type="protein sequence ID" value="KAG1794134.1"/>
    <property type="molecule type" value="Genomic_DNA"/>
</dbReference>
<reference evidence="2" key="1">
    <citation type="journal article" date="2020" name="New Phytol.">
        <title>Comparative genomics reveals dynamic genome evolution in host specialist ectomycorrhizal fungi.</title>
        <authorList>
            <person name="Lofgren L.A."/>
            <person name="Nguyen N.H."/>
            <person name="Vilgalys R."/>
            <person name="Ruytinx J."/>
            <person name="Liao H.L."/>
            <person name="Branco S."/>
            <person name="Kuo A."/>
            <person name="LaButti K."/>
            <person name="Lipzen A."/>
            <person name="Andreopoulos W."/>
            <person name="Pangilinan J."/>
            <person name="Riley R."/>
            <person name="Hundley H."/>
            <person name="Na H."/>
            <person name="Barry K."/>
            <person name="Grigoriev I.V."/>
            <person name="Stajich J.E."/>
            <person name="Kennedy P.G."/>
        </authorList>
    </citation>
    <scope>NUCLEOTIDE SEQUENCE</scope>
    <source>
        <strain evidence="2">S12</strain>
    </source>
</reference>
<dbReference type="PANTHER" id="PTHR41774">
    <property type="match status" value="1"/>
</dbReference>
<dbReference type="RefSeq" id="XP_041160362.1">
    <property type="nucleotide sequence ID" value="XM_041310603.1"/>
</dbReference>
<dbReference type="OrthoDB" id="15981at2759"/>
<proteinExistence type="predicted"/>
<comment type="caution">
    <text evidence="2">The sequence shown here is derived from an EMBL/GenBank/DDBJ whole genome shotgun (WGS) entry which is preliminary data.</text>
</comment>
<dbReference type="PANTHER" id="PTHR41774:SF1">
    <property type="entry name" value="NGG1P INTERACTING FACTOR NIF3"/>
    <property type="match status" value="1"/>
</dbReference>
<protein>
    <recommendedName>
        <fullName evidence="1">ATP phosphoribosyltransferase</fullName>
    </recommendedName>
</protein>
<dbReference type="SUPFAM" id="SSF102705">
    <property type="entry name" value="NIF3 (NGG1p interacting factor 3)-like"/>
    <property type="match status" value="1"/>
</dbReference>
<dbReference type="Proteomes" id="UP000719766">
    <property type="component" value="Unassembled WGS sequence"/>
</dbReference>
<accession>A0A9P7AQ12</accession>
<dbReference type="Gene3D" id="3.30.70.120">
    <property type="match status" value="1"/>
</dbReference>
<gene>
    <name evidence="2" type="ORF">HD556DRAFT_440763</name>
</gene>
<keyword evidence="3" id="KW-1185">Reference proteome</keyword>
<evidence type="ECO:0000313" key="3">
    <source>
        <dbReference type="Proteomes" id="UP000719766"/>
    </source>
</evidence>